<protein>
    <submittedName>
        <fullName evidence="3">BnaA09g14610D protein</fullName>
    </submittedName>
</protein>
<dbReference type="GO" id="GO:0006629">
    <property type="term" value="P:lipid metabolic process"/>
    <property type="evidence" value="ECO:0007669"/>
    <property type="project" value="InterPro"/>
</dbReference>
<dbReference type="FunFam" id="3.40.50.1110:FF:000003">
    <property type="entry name" value="GDSL esterase/lipase APG"/>
    <property type="match status" value="1"/>
</dbReference>
<feature type="signal peptide" evidence="2">
    <location>
        <begin position="1"/>
        <end position="19"/>
    </location>
</feature>
<proteinExistence type="inferred from homology"/>
<accession>A0A078IFS0</accession>
<dbReference type="PANTHER" id="PTHR45642:SF85">
    <property type="entry name" value="BNAA09G14610D PROTEIN"/>
    <property type="match status" value="1"/>
</dbReference>
<evidence type="ECO:0000313" key="4">
    <source>
        <dbReference type="Proteomes" id="UP000028999"/>
    </source>
</evidence>
<dbReference type="InterPro" id="IPR008265">
    <property type="entry name" value="Lipase_GDSL_AS"/>
</dbReference>
<dbReference type="Proteomes" id="UP000028999">
    <property type="component" value="Unassembled WGS sequence"/>
</dbReference>
<dbReference type="Gramene" id="CDY48852">
    <property type="protein sequence ID" value="CDY48852"/>
    <property type="gene ID" value="GSBRNA2T00091893001"/>
</dbReference>
<dbReference type="PANTHER" id="PTHR45642">
    <property type="entry name" value="GDSL ESTERASE/LIPASE EXL3"/>
    <property type="match status" value="1"/>
</dbReference>
<reference evidence="3 4" key="1">
    <citation type="journal article" date="2014" name="Science">
        <title>Plant genetics. Early allopolyploid evolution in the post-Neolithic Brassica napus oilseed genome.</title>
        <authorList>
            <person name="Chalhoub B."/>
            <person name="Denoeud F."/>
            <person name="Liu S."/>
            <person name="Parkin I.A."/>
            <person name="Tang H."/>
            <person name="Wang X."/>
            <person name="Chiquet J."/>
            <person name="Belcram H."/>
            <person name="Tong C."/>
            <person name="Samans B."/>
            <person name="Correa M."/>
            <person name="Da Silva C."/>
            <person name="Just J."/>
            <person name="Falentin C."/>
            <person name="Koh C.S."/>
            <person name="Le Clainche I."/>
            <person name="Bernard M."/>
            <person name="Bento P."/>
            <person name="Noel B."/>
            <person name="Labadie K."/>
            <person name="Alberti A."/>
            <person name="Charles M."/>
            <person name="Arnaud D."/>
            <person name="Guo H."/>
            <person name="Daviaud C."/>
            <person name="Alamery S."/>
            <person name="Jabbari K."/>
            <person name="Zhao M."/>
            <person name="Edger P.P."/>
            <person name="Chelaifa H."/>
            <person name="Tack D."/>
            <person name="Lassalle G."/>
            <person name="Mestiri I."/>
            <person name="Schnel N."/>
            <person name="Le Paslier M.C."/>
            <person name="Fan G."/>
            <person name="Renault V."/>
            <person name="Bayer P.E."/>
            <person name="Golicz A.A."/>
            <person name="Manoli S."/>
            <person name="Lee T.H."/>
            <person name="Thi V.H."/>
            <person name="Chalabi S."/>
            <person name="Hu Q."/>
            <person name="Fan C."/>
            <person name="Tollenaere R."/>
            <person name="Lu Y."/>
            <person name="Battail C."/>
            <person name="Shen J."/>
            <person name="Sidebottom C.H."/>
            <person name="Wang X."/>
            <person name="Canaguier A."/>
            <person name="Chauveau A."/>
            <person name="Berard A."/>
            <person name="Deniot G."/>
            <person name="Guan M."/>
            <person name="Liu Z."/>
            <person name="Sun F."/>
            <person name="Lim Y.P."/>
            <person name="Lyons E."/>
            <person name="Town C.D."/>
            <person name="Bancroft I."/>
            <person name="Wang X."/>
            <person name="Meng J."/>
            <person name="Ma J."/>
            <person name="Pires J.C."/>
            <person name="King G.J."/>
            <person name="Brunel D."/>
            <person name="Delourme R."/>
            <person name="Renard M."/>
            <person name="Aury J.M."/>
            <person name="Adams K.L."/>
            <person name="Batley J."/>
            <person name="Snowdon R.J."/>
            <person name="Tost J."/>
            <person name="Edwards D."/>
            <person name="Zhou Y."/>
            <person name="Hua W."/>
            <person name="Sharpe A.G."/>
            <person name="Paterson A.H."/>
            <person name="Guan C."/>
            <person name="Wincker P."/>
        </authorList>
    </citation>
    <scope>NUCLEOTIDE SEQUENCE [LARGE SCALE GENOMIC DNA]</scope>
    <source>
        <strain evidence="4">cv. Darmor-bzh</strain>
    </source>
</reference>
<gene>
    <name evidence="3" type="primary">BnaA09g14610D</name>
    <name evidence="3" type="ORF">GSBRNA2T00091893001</name>
</gene>
<dbReference type="InterPro" id="IPR036514">
    <property type="entry name" value="SGNH_hydro_sf"/>
</dbReference>
<dbReference type="InterPro" id="IPR050592">
    <property type="entry name" value="GDSL_lipolytic_enzyme"/>
</dbReference>
<organism evidence="3 4">
    <name type="scientific">Brassica napus</name>
    <name type="common">Rape</name>
    <dbReference type="NCBI Taxonomy" id="3708"/>
    <lineage>
        <taxon>Eukaryota</taxon>
        <taxon>Viridiplantae</taxon>
        <taxon>Streptophyta</taxon>
        <taxon>Embryophyta</taxon>
        <taxon>Tracheophyta</taxon>
        <taxon>Spermatophyta</taxon>
        <taxon>Magnoliopsida</taxon>
        <taxon>eudicotyledons</taxon>
        <taxon>Gunneridae</taxon>
        <taxon>Pentapetalae</taxon>
        <taxon>rosids</taxon>
        <taxon>malvids</taxon>
        <taxon>Brassicales</taxon>
        <taxon>Brassicaceae</taxon>
        <taxon>Brassiceae</taxon>
        <taxon>Brassica</taxon>
    </lineage>
</organism>
<dbReference type="EMBL" id="LK032796">
    <property type="protein sequence ID" value="CDY48852.1"/>
    <property type="molecule type" value="Genomic_DNA"/>
</dbReference>
<dbReference type="AlphaFoldDB" id="A0A078IFS0"/>
<dbReference type="Gene3D" id="3.40.50.1110">
    <property type="entry name" value="SGNH hydrolase"/>
    <property type="match status" value="1"/>
</dbReference>
<dbReference type="PaxDb" id="3708-A0A078IFS0"/>
<dbReference type="InterPro" id="IPR035669">
    <property type="entry name" value="SGNH_plant_lipase-like"/>
</dbReference>
<evidence type="ECO:0000313" key="3">
    <source>
        <dbReference type="EMBL" id="CDY48852.1"/>
    </source>
</evidence>
<dbReference type="OMA" id="VPLQRTM"/>
<dbReference type="GO" id="GO:0005576">
    <property type="term" value="C:extracellular region"/>
    <property type="evidence" value="ECO:0000318"/>
    <property type="project" value="GO_Central"/>
</dbReference>
<dbReference type="CDD" id="cd01837">
    <property type="entry name" value="SGNH_plant_lipase_like"/>
    <property type="match status" value="1"/>
</dbReference>
<evidence type="ECO:0000256" key="1">
    <source>
        <dbReference type="ARBA" id="ARBA00008668"/>
    </source>
</evidence>
<keyword evidence="2" id="KW-0732">Signal</keyword>
<dbReference type="SUPFAM" id="SSF52266">
    <property type="entry name" value="SGNH hydrolase"/>
    <property type="match status" value="1"/>
</dbReference>
<dbReference type="Pfam" id="PF00657">
    <property type="entry name" value="Lipase_GDSL"/>
    <property type="match status" value="1"/>
</dbReference>
<evidence type="ECO:0000256" key="2">
    <source>
        <dbReference type="SAM" id="SignalP"/>
    </source>
</evidence>
<dbReference type="GO" id="GO:0016298">
    <property type="term" value="F:lipase activity"/>
    <property type="evidence" value="ECO:0007669"/>
    <property type="project" value="InterPro"/>
</dbReference>
<keyword evidence="4" id="KW-1185">Reference proteome</keyword>
<sequence length="326" mass="36311">MKLQMLWLALVLIAVKTNAAKQESNATIPALIVFGDSIMDTGNNNGLHTILKCNFPPYGKDFPGGYATGRFSDGRVPSDLIAEKLGLTKTLPAYMSPNLKPEDLLQGVTFASGGTGYDPLTAKMMSVISVWDQLTYFKQYIATIKQHFGEEKAQNILDHSFFLVVSSSNDLAHTFLAQSYKYDRTSYANFLADSAAKFVRELHKLGARKIGVFSAVPVGCVPLQRTMFGGLFTRRYKELDGVIFYINVYDTLLDIIQNPEKYGFEVADRGCCGKGTVAISYLCNSLNPFTCSNSSAYVFWDSYHPTERAYQVIVDKLLDKYLSKIY</sequence>
<dbReference type="InterPro" id="IPR001087">
    <property type="entry name" value="GDSL"/>
</dbReference>
<name>A0A078IFS0_BRANA</name>
<feature type="chain" id="PRO_5001738174" evidence="2">
    <location>
        <begin position="20"/>
        <end position="326"/>
    </location>
</feature>
<comment type="similarity">
    <text evidence="1">Belongs to the 'GDSL' lipolytic enzyme family.</text>
</comment>
<dbReference type="PROSITE" id="PS01098">
    <property type="entry name" value="LIPASE_GDSL_SER"/>
    <property type="match status" value="1"/>
</dbReference>